<evidence type="ECO:0000313" key="3">
    <source>
        <dbReference type="EMBL" id="GAI91420.1"/>
    </source>
</evidence>
<dbReference type="InterPro" id="IPR002823">
    <property type="entry name" value="DUF112_TM"/>
</dbReference>
<keyword evidence="1" id="KW-0812">Transmembrane</keyword>
<comment type="caution">
    <text evidence="3">The sequence shown here is derived from an EMBL/GenBank/DDBJ whole genome shotgun (WGS) entry which is preliminary data.</text>
</comment>
<feature type="transmembrane region" description="Helical" evidence="1">
    <location>
        <begin position="18"/>
        <end position="49"/>
    </location>
</feature>
<name>X1TV43_9ZZZZ</name>
<evidence type="ECO:0000256" key="1">
    <source>
        <dbReference type="SAM" id="Phobius"/>
    </source>
</evidence>
<keyword evidence="1" id="KW-1133">Transmembrane helix</keyword>
<reference evidence="3" key="1">
    <citation type="journal article" date="2014" name="Front. Microbiol.">
        <title>High frequency of phylogenetically diverse reductive dehalogenase-homologous genes in deep subseafloor sedimentary metagenomes.</title>
        <authorList>
            <person name="Kawai M."/>
            <person name="Futagami T."/>
            <person name="Toyoda A."/>
            <person name="Takaki Y."/>
            <person name="Nishi S."/>
            <person name="Hori S."/>
            <person name="Arai W."/>
            <person name="Tsubouchi T."/>
            <person name="Morono Y."/>
            <person name="Uchiyama I."/>
            <person name="Ito T."/>
            <person name="Fujiyama A."/>
            <person name="Inagaki F."/>
            <person name="Takami H."/>
        </authorList>
    </citation>
    <scope>NUCLEOTIDE SEQUENCE</scope>
    <source>
        <strain evidence="3">Expedition CK06-06</strain>
    </source>
</reference>
<protein>
    <recommendedName>
        <fullName evidence="2">DUF112 domain-containing protein</fullName>
    </recommendedName>
</protein>
<feature type="domain" description="DUF112" evidence="2">
    <location>
        <begin position="18"/>
        <end position="60"/>
    </location>
</feature>
<feature type="non-terminal residue" evidence="3">
    <location>
        <position position="60"/>
    </location>
</feature>
<sequence>MAIIQGFLHVLHPLHFPFLFLGVVGGIIVGALPGLTASVGIILLLPFIYHLDASTAMVML</sequence>
<dbReference type="Pfam" id="PF01970">
    <property type="entry name" value="TctA"/>
    <property type="match status" value="1"/>
</dbReference>
<gene>
    <name evidence="3" type="ORF">S12H4_36464</name>
</gene>
<dbReference type="EMBL" id="BARW01021739">
    <property type="protein sequence ID" value="GAI91420.1"/>
    <property type="molecule type" value="Genomic_DNA"/>
</dbReference>
<evidence type="ECO:0000259" key="2">
    <source>
        <dbReference type="Pfam" id="PF01970"/>
    </source>
</evidence>
<dbReference type="AlphaFoldDB" id="X1TV43"/>
<proteinExistence type="predicted"/>
<keyword evidence="1" id="KW-0472">Membrane</keyword>
<accession>X1TV43</accession>
<organism evidence="3">
    <name type="scientific">marine sediment metagenome</name>
    <dbReference type="NCBI Taxonomy" id="412755"/>
    <lineage>
        <taxon>unclassified sequences</taxon>
        <taxon>metagenomes</taxon>
        <taxon>ecological metagenomes</taxon>
    </lineage>
</organism>